<dbReference type="InterPro" id="IPR023213">
    <property type="entry name" value="CAT-like_dom_sf"/>
</dbReference>
<accession>A0A6V7PKB0</accession>
<comment type="similarity">
    <text evidence="1">Belongs to the plant acyltransferase family.</text>
</comment>
<dbReference type="Gene3D" id="3.30.559.10">
    <property type="entry name" value="Chloramphenicol acetyltransferase-like domain"/>
    <property type="match status" value="1"/>
</dbReference>
<protein>
    <recommendedName>
        <fullName evidence="5">Benzyl alcohol O-benzoyltransferase</fullName>
    </recommendedName>
</protein>
<evidence type="ECO:0000256" key="2">
    <source>
        <dbReference type="ARBA" id="ARBA00022679"/>
    </source>
</evidence>
<dbReference type="Pfam" id="PF02458">
    <property type="entry name" value="Transferase"/>
    <property type="match status" value="1"/>
</dbReference>
<evidence type="ECO:0000256" key="3">
    <source>
        <dbReference type="SAM" id="MobiDB-lite"/>
    </source>
</evidence>
<sequence length="154" mass="16708">MASGSLAFVARRSEPELVAPSKPTPRERKPLSDIDDQESLRFYRSVIYFFRRGPAGADSSSSKDPVGVLKRALADVLVFYYPIAGRIREEAGRKLVVDCTGEGVVFVGADADVRLDDFGSTLTPPIPCTGELLCLPESSSATVVDRPLLYIQVS</sequence>
<reference evidence="4" key="1">
    <citation type="submission" date="2020-07" db="EMBL/GenBank/DDBJ databases">
        <authorList>
            <person name="Lin J."/>
        </authorList>
    </citation>
    <scope>NUCLEOTIDE SEQUENCE</scope>
</reference>
<keyword evidence="2" id="KW-0808">Transferase</keyword>
<evidence type="ECO:0000313" key="4">
    <source>
        <dbReference type="EMBL" id="CAD1830976.1"/>
    </source>
</evidence>
<dbReference type="EMBL" id="LR862148">
    <property type="protein sequence ID" value="CAD1830976.1"/>
    <property type="molecule type" value="Genomic_DNA"/>
</dbReference>
<evidence type="ECO:0008006" key="5">
    <source>
        <dbReference type="Google" id="ProtNLM"/>
    </source>
</evidence>
<dbReference type="PANTHER" id="PTHR31147">
    <property type="entry name" value="ACYL TRANSFERASE 4"/>
    <property type="match status" value="1"/>
</dbReference>
<organism evidence="4">
    <name type="scientific">Ananas comosus var. bracteatus</name>
    <name type="common">red pineapple</name>
    <dbReference type="NCBI Taxonomy" id="296719"/>
    <lineage>
        <taxon>Eukaryota</taxon>
        <taxon>Viridiplantae</taxon>
        <taxon>Streptophyta</taxon>
        <taxon>Embryophyta</taxon>
        <taxon>Tracheophyta</taxon>
        <taxon>Spermatophyta</taxon>
        <taxon>Magnoliopsida</taxon>
        <taxon>Liliopsida</taxon>
        <taxon>Poales</taxon>
        <taxon>Bromeliaceae</taxon>
        <taxon>Bromelioideae</taxon>
        <taxon>Ananas</taxon>
    </lineage>
</organism>
<dbReference type="InterPro" id="IPR050898">
    <property type="entry name" value="Plant_acyltransferase"/>
</dbReference>
<evidence type="ECO:0000256" key="1">
    <source>
        <dbReference type="ARBA" id="ARBA00009861"/>
    </source>
</evidence>
<name>A0A6V7PKB0_ANACO</name>
<feature type="region of interest" description="Disordered" evidence="3">
    <location>
        <begin position="1"/>
        <end position="33"/>
    </location>
</feature>
<dbReference type="AlphaFoldDB" id="A0A6V7PKB0"/>
<proteinExistence type="inferred from homology"/>
<gene>
    <name evidence="4" type="ORF">CB5_LOCUS14187</name>
</gene>
<dbReference type="PANTHER" id="PTHR31147:SF66">
    <property type="entry name" value="OS05G0315700 PROTEIN"/>
    <property type="match status" value="1"/>
</dbReference>
<dbReference type="GO" id="GO:0016740">
    <property type="term" value="F:transferase activity"/>
    <property type="evidence" value="ECO:0007669"/>
    <property type="project" value="UniProtKB-KW"/>
</dbReference>